<feature type="region of interest" description="Disordered" evidence="1">
    <location>
        <begin position="30"/>
        <end position="90"/>
    </location>
</feature>
<dbReference type="AlphaFoldDB" id="N1NKI6"/>
<accession>N1NKI6</accession>
<sequence>MALKSAATKNLQTAKKSAVARNLQLQEAGGVALPSKSDSGASASVKITPDPGLRLISSTLEKLVPPPSKQVNHPSPSNPEPASKKRKTSSSAIYKQGFDALVWSKKHIFLHSIISMDDVTIKSHLQVMARGKV</sequence>
<name>N1NKI6_ARAIP</name>
<evidence type="ECO:0000313" key="2">
    <source>
        <dbReference type="EMBL" id="CCW28830.1"/>
    </source>
</evidence>
<dbReference type="EMBL" id="HF937575">
    <property type="protein sequence ID" value="CCW28830.1"/>
    <property type="molecule type" value="Genomic_DNA"/>
</dbReference>
<gene>
    <name evidence="2" type="ORF">ARAX_AIPA147A20-011</name>
</gene>
<reference evidence="2" key="2">
    <citation type="submission" date="2013-04" db="EMBL/GenBank/DDBJ databases">
        <authorList>
            <person name="Bertioli D."/>
        </authorList>
    </citation>
    <scope>NUCLEOTIDE SEQUENCE</scope>
</reference>
<reference evidence="2" key="1">
    <citation type="journal article" date="2013" name="Ann. Bot.">
        <title>The repetitive component of the A genome of peanut (Arachis hypogaea) and its role in remodelling intergenic sequence space since its evolutionary divergence from the B genome.</title>
        <authorList>
            <person name="Bertioli D.J."/>
            <person name="Vidigal B."/>
            <person name="Nielen S."/>
            <person name="Ratnaparkhe M.B."/>
            <person name="Lee T.H."/>
            <person name="Leal-Bertioli S.C."/>
            <person name="Kim C."/>
            <person name="Guimaraes P.M."/>
            <person name="Seijo G."/>
            <person name="Schwarzacher T."/>
            <person name="Paterson A.H."/>
            <person name="Heslop-Harrison P."/>
            <person name="Araujo A.C."/>
        </authorList>
    </citation>
    <scope>NUCLEOTIDE SEQUENCE</scope>
</reference>
<organism evidence="2">
    <name type="scientific">Arachis ipaensis</name>
    <name type="common">Wild peanut</name>
    <dbReference type="NCBI Taxonomy" id="130454"/>
    <lineage>
        <taxon>Eukaryota</taxon>
        <taxon>Viridiplantae</taxon>
        <taxon>Streptophyta</taxon>
        <taxon>Embryophyta</taxon>
        <taxon>Tracheophyta</taxon>
        <taxon>Spermatophyta</taxon>
        <taxon>Magnoliopsida</taxon>
        <taxon>eudicotyledons</taxon>
        <taxon>Gunneridae</taxon>
        <taxon>Pentapetalae</taxon>
        <taxon>rosids</taxon>
        <taxon>fabids</taxon>
        <taxon>Fabales</taxon>
        <taxon>Fabaceae</taxon>
        <taxon>Papilionoideae</taxon>
        <taxon>50 kb inversion clade</taxon>
        <taxon>dalbergioids sensu lato</taxon>
        <taxon>Dalbergieae</taxon>
        <taxon>Pterocarpus clade</taxon>
        <taxon>Arachis</taxon>
    </lineage>
</organism>
<proteinExistence type="predicted"/>
<protein>
    <submittedName>
        <fullName evidence="2">Uncharacterized protein</fullName>
    </submittedName>
</protein>
<evidence type="ECO:0000256" key="1">
    <source>
        <dbReference type="SAM" id="MobiDB-lite"/>
    </source>
</evidence>